<dbReference type="AlphaFoldDB" id="A0A4Y2C853"/>
<accession>A0A4Y2C853</accession>
<protein>
    <submittedName>
        <fullName evidence="1">Uncharacterized protein</fullName>
    </submittedName>
</protein>
<name>A0A4Y2C853_ARAVE</name>
<reference evidence="1 2" key="1">
    <citation type="journal article" date="2019" name="Sci. Rep.">
        <title>Orb-weaving spider Araneus ventricosus genome elucidates the spidroin gene catalogue.</title>
        <authorList>
            <person name="Kono N."/>
            <person name="Nakamura H."/>
            <person name="Ohtoshi R."/>
            <person name="Moran D.A.P."/>
            <person name="Shinohara A."/>
            <person name="Yoshida Y."/>
            <person name="Fujiwara M."/>
            <person name="Mori M."/>
            <person name="Tomita M."/>
            <person name="Arakawa K."/>
        </authorList>
    </citation>
    <scope>NUCLEOTIDE SEQUENCE [LARGE SCALE GENOMIC DNA]</scope>
</reference>
<dbReference type="Proteomes" id="UP000499080">
    <property type="component" value="Unassembled WGS sequence"/>
</dbReference>
<proteinExistence type="predicted"/>
<evidence type="ECO:0000313" key="2">
    <source>
        <dbReference type="Proteomes" id="UP000499080"/>
    </source>
</evidence>
<evidence type="ECO:0000313" key="1">
    <source>
        <dbReference type="EMBL" id="GBM00519.1"/>
    </source>
</evidence>
<keyword evidence="2" id="KW-1185">Reference proteome</keyword>
<gene>
    <name evidence="1" type="ORF">AVEN_77335_1</name>
</gene>
<dbReference type="EMBL" id="BGPR01000158">
    <property type="protein sequence ID" value="GBM00519.1"/>
    <property type="molecule type" value="Genomic_DNA"/>
</dbReference>
<comment type="caution">
    <text evidence="1">The sequence shown here is derived from an EMBL/GenBank/DDBJ whole genome shotgun (WGS) entry which is preliminary data.</text>
</comment>
<sequence length="102" mass="11623">MRISAFDLEKKIRINPLKTTVTRACQLLGTFSFDCHKYVQTFVAHRRDTSFSAIRLNYKKCAGPEPPRTLGNVGQTEPHVFPAAVLKVLNLNRVLYTKKETD</sequence>
<organism evidence="1 2">
    <name type="scientific">Araneus ventricosus</name>
    <name type="common">Orbweaver spider</name>
    <name type="synonym">Epeira ventricosa</name>
    <dbReference type="NCBI Taxonomy" id="182803"/>
    <lineage>
        <taxon>Eukaryota</taxon>
        <taxon>Metazoa</taxon>
        <taxon>Ecdysozoa</taxon>
        <taxon>Arthropoda</taxon>
        <taxon>Chelicerata</taxon>
        <taxon>Arachnida</taxon>
        <taxon>Araneae</taxon>
        <taxon>Araneomorphae</taxon>
        <taxon>Entelegynae</taxon>
        <taxon>Araneoidea</taxon>
        <taxon>Araneidae</taxon>
        <taxon>Araneus</taxon>
    </lineage>
</organism>